<protein>
    <submittedName>
        <fullName evidence="4">Oxidoreductase domain protein</fullName>
    </submittedName>
</protein>
<reference evidence="4 5" key="1">
    <citation type="journal article" date="2009" name="Genome Res.">
        <title>Complete genome of the cellulolytic thermophile Acidothermus cellulolyticus 11B provides insights into its ecophysiological and evolutionary adaptations.</title>
        <authorList>
            <person name="Barabote R.D."/>
            <person name="Xie G."/>
            <person name="Leu D.H."/>
            <person name="Normand P."/>
            <person name="Necsulea A."/>
            <person name="Daubin V."/>
            <person name="Medigue C."/>
            <person name="Adney W.S."/>
            <person name="Xu X.C."/>
            <person name="Lapidus A."/>
            <person name="Parales R.E."/>
            <person name="Detter C."/>
            <person name="Pujic P."/>
            <person name="Bruce D."/>
            <person name="Lavire C."/>
            <person name="Challacombe J.F."/>
            <person name="Brettin T.S."/>
            <person name="Berry A.M."/>
        </authorList>
    </citation>
    <scope>NUCLEOTIDE SEQUENCE [LARGE SCALE GENOMIC DNA]</scope>
    <source>
        <strain evidence="5">ATCC 43068 / DSM 8971 / 11B</strain>
    </source>
</reference>
<dbReference type="KEGG" id="ace:Acel_0581"/>
<dbReference type="eggNOG" id="COG0673">
    <property type="taxonomic scope" value="Bacteria"/>
</dbReference>
<dbReference type="InterPro" id="IPR050463">
    <property type="entry name" value="Gfo/Idh/MocA_oxidrdct_glycsds"/>
</dbReference>
<feature type="domain" description="Gfo/Idh/MocA-like oxidoreductase N-terminal" evidence="2">
    <location>
        <begin position="5"/>
        <end position="98"/>
    </location>
</feature>
<dbReference type="InterPro" id="IPR055170">
    <property type="entry name" value="GFO_IDH_MocA-like_dom"/>
</dbReference>
<feature type="domain" description="GFO/IDH/MocA-like oxidoreductase" evidence="3">
    <location>
        <begin position="119"/>
        <end position="267"/>
    </location>
</feature>
<evidence type="ECO:0000313" key="5">
    <source>
        <dbReference type="Proteomes" id="UP000008221"/>
    </source>
</evidence>
<dbReference type="AlphaFoldDB" id="A0LSE4"/>
<dbReference type="InterPro" id="IPR036291">
    <property type="entry name" value="NAD(P)-bd_dom_sf"/>
</dbReference>
<organism evidence="4 5">
    <name type="scientific">Acidothermus cellulolyticus (strain ATCC 43068 / DSM 8971 / 11B)</name>
    <dbReference type="NCBI Taxonomy" id="351607"/>
    <lineage>
        <taxon>Bacteria</taxon>
        <taxon>Bacillati</taxon>
        <taxon>Actinomycetota</taxon>
        <taxon>Actinomycetes</taxon>
        <taxon>Acidothermales</taxon>
        <taxon>Acidothermaceae</taxon>
        <taxon>Acidothermus</taxon>
    </lineage>
</organism>
<dbReference type="Gene3D" id="3.40.50.720">
    <property type="entry name" value="NAD(P)-binding Rossmann-like Domain"/>
    <property type="match status" value="1"/>
</dbReference>
<dbReference type="EMBL" id="CP000481">
    <property type="protein sequence ID" value="ABK52354.1"/>
    <property type="molecule type" value="Genomic_DNA"/>
</dbReference>
<gene>
    <name evidence="4" type="ordered locus">Acel_0581</name>
</gene>
<name>A0LSE4_ACIC1</name>
<keyword evidence="1" id="KW-0560">Oxidoreductase</keyword>
<evidence type="ECO:0000313" key="4">
    <source>
        <dbReference type="EMBL" id="ABK52354.1"/>
    </source>
</evidence>
<dbReference type="Gene3D" id="3.30.360.10">
    <property type="entry name" value="Dihydrodipicolinate Reductase, domain 2"/>
    <property type="match status" value="1"/>
</dbReference>
<evidence type="ECO:0000256" key="1">
    <source>
        <dbReference type="ARBA" id="ARBA00023002"/>
    </source>
</evidence>
<keyword evidence="5" id="KW-1185">Reference proteome</keyword>
<dbReference type="Proteomes" id="UP000008221">
    <property type="component" value="Chromosome"/>
</dbReference>
<dbReference type="SUPFAM" id="SSF55347">
    <property type="entry name" value="Glyceraldehyde-3-phosphate dehydrogenase-like, C-terminal domain"/>
    <property type="match status" value="1"/>
</dbReference>
<dbReference type="STRING" id="351607.Acel_0581"/>
<evidence type="ECO:0000259" key="3">
    <source>
        <dbReference type="Pfam" id="PF22725"/>
    </source>
</evidence>
<dbReference type="SUPFAM" id="SSF51735">
    <property type="entry name" value="NAD(P)-binding Rossmann-fold domains"/>
    <property type="match status" value="1"/>
</dbReference>
<dbReference type="GO" id="GO:0016491">
    <property type="term" value="F:oxidoreductase activity"/>
    <property type="evidence" value="ECO:0007669"/>
    <property type="project" value="UniProtKB-KW"/>
</dbReference>
<evidence type="ECO:0000259" key="2">
    <source>
        <dbReference type="Pfam" id="PF01408"/>
    </source>
</evidence>
<dbReference type="InParanoid" id="A0LSE4"/>
<dbReference type="Pfam" id="PF01408">
    <property type="entry name" value="GFO_IDH_MocA"/>
    <property type="match status" value="1"/>
</dbReference>
<proteinExistence type="predicted"/>
<dbReference type="GO" id="GO:0000166">
    <property type="term" value="F:nucleotide binding"/>
    <property type="evidence" value="ECO:0007669"/>
    <property type="project" value="InterPro"/>
</dbReference>
<dbReference type="HOGENOM" id="CLU_023194_17_2_11"/>
<dbReference type="InterPro" id="IPR000683">
    <property type="entry name" value="Gfo/Idh/MocA-like_OxRdtase_N"/>
</dbReference>
<accession>A0LSE4</accession>
<dbReference type="PANTHER" id="PTHR43818:SF11">
    <property type="entry name" value="BCDNA.GH03377"/>
    <property type="match status" value="1"/>
</dbReference>
<dbReference type="Pfam" id="PF22725">
    <property type="entry name" value="GFO_IDH_MocA_C3"/>
    <property type="match status" value="1"/>
</dbReference>
<dbReference type="PANTHER" id="PTHR43818">
    <property type="entry name" value="BCDNA.GH03377"/>
    <property type="match status" value="1"/>
</dbReference>
<sequence length="390" mass="43990">MATAHTDALRRLGVQVRGIVGRTPERGDTAARRLGLPRAYRSLAEVLEDRSVQAVHIVTPNSLHAQQVMQALEAGKHVICEKPLAPSSEEASALVDMSLHADTVTAVCLNVRYYPQCIHARDLIARGRIGTVRMVTGRYHQDWLARATDWNWRLEPDQQGRLRAVADIGVHWLDLVQTWLDDRIDSVFADLYTFLPKRRRPTATMETFRHVRDEEVSGVEVDVHSDDAAALLARFRNGARAVATFSQVSYGNKNCIEVQVDGSESSLTWRSEEPEYLWLGHRGQPNELVTKDYDLLSDLATKKARYPVGHVEGYPDTFVSLFGDVYDDILRGGRSAQPRYPTFTDGYDLVLICEAIEESARVGRWVPVRRSDETRTADSSVSQFNSFRNR</sequence>